<sequence length="147" mass="16927">MQPYSVQHPDRANVAQRLDTFSNWSHTDLLHSNWSHTDLLHSVWQRLDSSAQVRTTNVCVSPVAMGCRSGKTTTTTTKRGLGMRAFTLNVNLYVNKKGQDFIYRVMAVKTENNKRKRLDVYMLFLHYLGDVRTVVKFVNKLGHKIIC</sequence>
<dbReference type="Proteomes" id="UP000828390">
    <property type="component" value="Unassembled WGS sequence"/>
</dbReference>
<evidence type="ECO:0000313" key="1">
    <source>
        <dbReference type="EMBL" id="KAH3775426.1"/>
    </source>
</evidence>
<protein>
    <submittedName>
        <fullName evidence="1">Uncharacterized protein</fullName>
    </submittedName>
</protein>
<keyword evidence="2" id="KW-1185">Reference proteome</keyword>
<evidence type="ECO:0000313" key="2">
    <source>
        <dbReference type="Proteomes" id="UP000828390"/>
    </source>
</evidence>
<proteinExistence type="predicted"/>
<name>A0A9D4E918_DREPO</name>
<organism evidence="1 2">
    <name type="scientific">Dreissena polymorpha</name>
    <name type="common">Zebra mussel</name>
    <name type="synonym">Mytilus polymorpha</name>
    <dbReference type="NCBI Taxonomy" id="45954"/>
    <lineage>
        <taxon>Eukaryota</taxon>
        <taxon>Metazoa</taxon>
        <taxon>Spiralia</taxon>
        <taxon>Lophotrochozoa</taxon>
        <taxon>Mollusca</taxon>
        <taxon>Bivalvia</taxon>
        <taxon>Autobranchia</taxon>
        <taxon>Heteroconchia</taxon>
        <taxon>Euheterodonta</taxon>
        <taxon>Imparidentia</taxon>
        <taxon>Neoheterodontei</taxon>
        <taxon>Myida</taxon>
        <taxon>Dreissenoidea</taxon>
        <taxon>Dreissenidae</taxon>
        <taxon>Dreissena</taxon>
    </lineage>
</organism>
<dbReference type="EMBL" id="JAIWYP010000009">
    <property type="protein sequence ID" value="KAH3775426.1"/>
    <property type="molecule type" value="Genomic_DNA"/>
</dbReference>
<reference evidence="1" key="1">
    <citation type="journal article" date="2019" name="bioRxiv">
        <title>The Genome of the Zebra Mussel, Dreissena polymorpha: A Resource for Invasive Species Research.</title>
        <authorList>
            <person name="McCartney M.A."/>
            <person name="Auch B."/>
            <person name="Kono T."/>
            <person name="Mallez S."/>
            <person name="Zhang Y."/>
            <person name="Obille A."/>
            <person name="Becker A."/>
            <person name="Abrahante J.E."/>
            <person name="Garbe J."/>
            <person name="Badalamenti J.P."/>
            <person name="Herman A."/>
            <person name="Mangelson H."/>
            <person name="Liachko I."/>
            <person name="Sullivan S."/>
            <person name="Sone E.D."/>
            <person name="Koren S."/>
            <person name="Silverstein K.A.T."/>
            <person name="Beckman K.B."/>
            <person name="Gohl D.M."/>
        </authorList>
    </citation>
    <scope>NUCLEOTIDE SEQUENCE</scope>
    <source>
        <strain evidence="1">Duluth1</strain>
        <tissue evidence="1">Whole animal</tissue>
    </source>
</reference>
<gene>
    <name evidence="1" type="ORF">DPMN_176828</name>
</gene>
<accession>A0A9D4E918</accession>
<dbReference type="AlphaFoldDB" id="A0A9D4E918"/>
<comment type="caution">
    <text evidence="1">The sequence shown here is derived from an EMBL/GenBank/DDBJ whole genome shotgun (WGS) entry which is preliminary data.</text>
</comment>
<reference evidence="1" key="2">
    <citation type="submission" date="2020-11" db="EMBL/GenBank/DDBJ databases">
        <authorList>
            <person name="McCartney M.A."/>
            <person name="Auch B."/>
            <person name="Kono T."/>
            <person name="Mallez S."/>
            <person name="Becker A."/>
            <person name="Gohl D.M."/>
            <person name="Silverstein K.A.T."/>
            <person name="Koren S."/>
            <person name="Bechman K.B."/>
            <person name="Herman A."/>
            <person name="Abrahante J.E."/>
            <person name="Garbe J."/>
        </authorList>
    </citation>
    <scope>NUCLEOTIDE SEQUENCE</scope>
    <source>
        <strain evidence="1">Duluth1</strain>
        <tissue evidence="1">Whole animal</tissue>
    </source>
</reference>